<sequence length="108" mass="12345">MEGYIFTNEVRKKMRLAKLGVKRDKISVEKSRIGIALSAQNSPIISCPHCGLEGKAIQLKKWHFDNCPKLTGKMRYADIVTCPHCQKIGKHGHLQRHHFDNCKYKVGE</sequence>
<evidence type="ECO:0000313" key="1">
    <source>
        <dbReference type="EMBL" id="MCS5736984.1"/>
    </source>
</evidence>
<accession>A0ABT2HAM0</accession>
<reference evidence="1" key="1">
    <citation type="submission" date="2022-08" db="EMBL/GenBank/DDBJ databases">
        <authorList>
            <person name="Deng Y."/>
            <person name="Han X.-F."/>
            <person name="Zhang Y.-Q."/>
        </authorList>
    </citation>
    <scope>NUCLEOTIDE SEQUENCE</scope>
    <source>
        <strain evidence="1">CPCC 203386</strain>
    </source>
</reference>
<name>A0ABT2HAM0_9MICO</name>
<dbReference type="Proteomes" id="UP001165586">
    <property type="component" value="Unassembled WGS sequence"/>
</dbReference>
<dbReference type="EMBL" id="JANLCJ010000322">
    <property type="protein sequence ID" value="MCS5736984.1"/>
    <property type="molecule type" value="Genomic_DNA"/>
</dbReference>
<keyword evidence="2" id="KW-1185">Reference proteome</keyword>
<gene>
    <name evidence="1" type="ORF">N1032_24975</name>
</gene>
<evidence type="ECO:0000313" key="2">
    <source>
        <dbReference type="Proteomes" id="UP001165586"/>
    </source>
</evidence>
<feature type="non-terminal residue" evidence="1">
    <location>
        <position position="108"/>
    </location>
</feature>
<organism evidence="1 2">
    <name type="scientific">Herbiconiux daphne</name>
    <dbReference type="NCBI Taxonomy" id="2970914"/>
    <lineage>
        <taxon>Bacteria</taxon>
        <taxon>Bacillati</taxon>
        <taxon>Actinomycetota</taxon>
        <taxon>Actinomycetes</taxon>
        <taxon>Micrococcales</taxon>
        <taxon>Microbacteriaceae</taxon>
        <taxon>Herbiconiux</taxon>
    </lineage>
</organism>
<dbReference type="RefSeq" id="WP_259543252.1">
    <property type="nucleotide sequence ID" value="NZ_JANLCJ010000322.1"/>
</dbReference>
<comment type="caution">
    <text evidence="1">The sequence shown here is derived from an EMBL/GenBank/DDBJ whole genome shotgun (WGS) entry which is preliminary data.</text>
</comment>
<protein>
    <recommendedName>
        <fullName evidence="3">Nanos-type domain-containing protein</fullName>
    </recommendedName>
</protein>
<evidence type="ECO:0008006" key="3">
    <source>
        <dbReference type="Google" id="ProtNLM"/>
    </source>
</evidence>
<proteinExistence type="predicted"/>